<organism evidence="1 2">
    <name type="scientific">Candidatus Faecalibacterium intestinavium</name>
    <dbReference type="NCBI Taxonomy" id="2838580"/>
    <lineage>
        <taxon>Bacteria</taxon>
        <taxon>Bacillati</taxon>
        <taxon>Bacillota</taxon>
        <taxon>Clostridia</taxon>
        <taxon>Eubacteriales</taxon>
        <taxon>Oscillospiraceae</taxon>
        <taxon>Faecalibacterium</taxon>
    </lineage>
</organism>
<dbReference type="EMBL" id="JAHLFH010000172">
    <property type="protein sequence ID" value="MBU3820311.1"/>
    <property type="molecule type" value="Genomic_DNA"/>
</dbReference>
<evidence type="ECO:0000313" key="1">
    <source>
        <dbReference type="EMBL" id="MBU3820311.1"/>
    </source>
</evidence>
<dbReference type="AlphaFoldDB" id="A0A9E2KLM7"/>
<protein>
    <submittedName>
        <fullName evidence="1">Uncharacterized protein</fullName>
    </submittedName>
</protein>
<evidence type="ECO:0000313" key="2">
    <source>
        <dbReference type="Proteomes" id="UP000824178"/>
    </source>
</evidence>
<name>A0A9E2KLM7_9FIRM</name>
<gene>
    <name evidence="1" type="ORF">H9864_08105</name>
</gene>
<reference evidence="1" key="1">
    <citation type="journal article" date="2021" name="PeerJ">
        <title>Extensive microbial diversity within the chicken gut microbiome revealed by metagenomics and culture.</title>
        <authorList>
            <person name="Gilroy R."/>
            <person name="Ravi A."/>
            <person name="Getino M."/>
            <person name="Pursley I."/>
            <person name="Horton D.L."/>
            <person name="Alikhan N.F."/>
            <person name="Baker D."/>
            <person name="Gharbi K."/>
            <person name="Hall N."/>
            <person name="Watson M."/>
            <person name="Adriaenssens E.M."/>
            <person name="Foster-Nyarko E."/>
            <person name="Jarju S."/>
            <person name="Secka A."/>
            <person name="Antonio M."/>
            <person name="Oren A."/>
            <person name="Chaudhuri R.R."/>
            <person name="La Ragione R."/>
            <person name="Hildebrand F."/>
            <person name="Pallen M.J."/>
        </authorList>
    </citation>
    <scope>NUCLEOTIDE SEQUENCE</scope>
    <source>
        <strain evidence="1">742</strain>
    </source>
</reference>
<reference evidence="1" key="2">
    <citation type="submission" date="2021-04" db="EMBL/GenBank/DDBJ databases">
        <authorList>
            <person name="Gilroy R."/>
        </authorList>
    </citation>
    <scope>NUCLEOTIDE SEQUENCE</scope>
    <source>
        <strain evidence="1">742</strain>
    </source>
</reference>
<sequence length="123" mass="13164">MSFLSALGLTDAGEAPLLALTVENVLHRIQNETGAQPPFPAGLENIADSMAAGEYLRTRKAAGQLTLEGVDLDAAVKQLQEGDTSVTFAAGEGSQTPEQRLDGLIDALLGRARELSRYRRLVW</sequence>
<accession>A0A9E2KLM7</accession>
<proteinExistence type="predicted"/>
<dbReference type="Proteomes" id="UP000824178">
    <property type="component" value="Unassembled WGS sequence"/>
</dbReference>
<comment type="caution">
    <text evidence="1">The sequence shown here is derived from an EMBL/GenBank/DDBJ whole genome shotgun (WGS) entry which is preliminary data.</text>
</comment>